<evidence type="ECO:0000313" key="2">
    <source>
        <dbReference type="EMBL" id="OHT02965.1"/>
    </source>
</evidence>
<feature type="region of interest" description="Disordered" evidence="1">
    <location>
        <begin position="366"/>
        <end position="444"/>
    </location>
</feature>
<dbReference type="RefSeq" id="XP_068356101.1">
    <property type="nucleotide sequence ID" value="XM_068506978.1"/>
</dbReference>
<feature type="compositionally biased region" description="Polar residues" evidence="1">
    <location>
        <begin position="308"/>
        <end position="328"/>
    </location>
</feature>
<evidence type="ECO:0000256" key="1">
    <source>
        <dbReference type="SAM" id="MobiDB-lite"/>
    </source>
</evidence>
<accession>A0A1J4K0C3</accession>
<feature type="region of interest" description="Disordered" evidence="1">
    <location>
        <begin position="275"/>
        <end position="328"/>
    </location>
</feature>
<evidence type="ECO:0000313" key="3">
    <source>
        <dbReference type="Proteomes" id="UP000179807"/>
    </source>
</evidence>
<sequence length="541" mass="63277">MNRQVKNSFDSIPKYYAKYIPQSLWSTWPYEIRRSFTKMALNTNDFFFIKRPFGQQCFEFKLSKIEKQQFRKRVEYFLTNFGQLYNLFGYFAVPFRNRTGKIFFNYYKSQILKNKLSDPTVKVENSTIKFIGKKISFEKKKLLKSQTIENVVVFIKEYITKSHPRNYDISDDKKIQFYNNYLGDNLNGFPTKSNDLSAFTTDSNYDTNTDMSGENSDTLSATDNRICKVKRHVIQLENPSLGNNNNNYNKSQNQNVTISQKEIKGIHKGNIKTHNFNQNERINKEEKSLIDDKNKNITNEKQQKSDENPTSSSTSYSANPPLQSTSNVTNIRSVQSLLQNQTTKTNSIKTPQVKKIIICKKILPQQSNQQNHQQNIPYQNNRTNNNSNSSQNSNQNTTPNNFQNNLLNDTQNNSTKVLRSNSSQKNTLHKNSQNNSQIDFTSNQFVVKEEPRRKRRKRYFEDSDDYYYEEFTHKTRSHKTRSESHSDSQFYDGDGLTGIISKSYSLYDENDNDRETVRVVRRGPSQLVSLEFENAGIMKYF</sequence>
<dbReference type="VEuPathDB" id="TrichDB:TRFO_29789"/>
<keyword evidence="3" id="KW-1185">Reference proteome</keyword>
<proteinExistence type="predicted"/>
<dbReference type="AlphaFoldDB" id="A0A1J4K0C3"/>
<protein>
    <submittedName>
        <fullName evidence="2">Uncharacterized protein</fullName>
    </submittedName>
</protein>
<name>A0A1J4K0C3_9EUKA</name>
<reference evidence="2" key="1">
    <citation type="submission" date="2016-10" db="EMBL/GenBank/DDBJ databases">
        <authorList>
            <person name="Benchimol M."/>
            <person name="Almeida L.G."/>
            <person name="Vasconcelos A.T."/>
            <person name="Perreira-Neves A."/>
            <person name="Rosa I.A."/>
            <person name="Tasca T."/>
            <person name="Bogo M.R."/>
            <person name="de Souza W."/>
        </authorList>
    </citation>
    <scope>NUCLEOTIDE SEQUENCE [LARGE SCALE GENOMIC DNA]</scope>
    <source>
        <strain evidence="2">K</strain>
    </source>
</reference>
<dbReference type="Proteomes" id="UP000179807">
    <property type="component" value="Unassembled WGS sequence"/>
</dbReference>
<feature type="compositionally biased region" description="Low complexity" evidence="1">
    <location>
        <begin position="366"/>
        <end position="415"/>
    </location>
</feature>
<feature type="compositionally biased region" description="Basic and acidic residues" evidence="1">
    <location>
        <begin position="281"/>
        <end position="295"/>
    </location>
</feature>
<feature type="compositionally biased region" description="Polar residues" evidence="1">
    <location>
        <begin position="416"/>
        <end position="444"/>
    </location>
</feature>
<dbReference type="GeneID" id="94841682"/>
<gene>
    <name evidence="2" type="ORF">TRFO_29789</name>
</gene>
<comment type="caution">
    <text evidence="2">The sequence shown here is derived from an EMBL/GenBank/DDBJ whole genome shotgun (WGS) entry which is preliminary data.</text>
</comment>
<dbReference type="EMBL" id="MLAK01000846">
    <property type="protein sequence ID" value="OHT02965.1"/>
    <property type="molecule type" value="Genomic_DNA"/>
</dbReference>
<organism evidence="2 3">
    <name type="scientific">Tritrichomonas foetus</name>
    <dbReference type="NCBI Taxonomy" id="1144522"/>
    <lineage>
        <taxon>Eukaryota</taxon>
        <taxon>Metamonada</taxon>
        <taxon>Parabasalia</taxon>
        <taxon>Tritrichomonadida</taxon>
        <taxon>Tritrichomonadidae</taxon>
        <taxon>Tritrichomonas</taxon>
    </lineage>
</organism>